<comment type="caution">
    <text evidence="2">The sequence shown here is derived from an EMBL/GenBank/DDBJ whole genome shotgun (WGS) entry which is preliminary data.</text>
</comment>
<evidence type="ECO:0000313" key="2">
    <source>
        <dbReference type="EMBL" id="GEU60678.1"/>
    </source>
</evidence>
<dbReference type="Pfam" id="PF07727">
    <property type="entry name" value="RVT_2"/>
    <property type="match status" value="1"/>
</dbReference>
<reference evidence="2" key="1">
    <citation type="journal article" date="2019" name="Sci. Rep.">
        <title>Draft genome of Tanacetum cinerariifolium, the natural source of mosquito coil.</title>
        <authorList>
            <person name="Yamashiro T."/>
            <person name="Shiraishi A."/>
            <person name="Satake H."/>
            <person name="Nakayama K."/>
        </authorList>
    </citation>
    <scope>NUCLEOTIDE SEQUENCE</scope>
</reference>
<gene>
    <name evidence="2" type="ORF">Tci_032656</name>
</gene>
<dbReference type="AlphaFoldDB" id="A0A6L2LGC1"/>
<sequence>MKAAIDLYDLYCVVYLRLSYLPFGKKAVGTKWVYSNKKDDGGVVVKNKARLVAQGHRQEEVIDYNEFFAPVAIIEAIRIFLDFASYMGFIVYQIDVKSAFLYGTIDEEVYVSKPPGFVDPKFLNKVCKVVKALYMVKQKEDGIFISQDKYVAEILKKFNFLSVKTASTPIETQKPLVKDKEADDVDVHLYREKTLRFGSCVLVPAFWSLRFVSCDLVLRFGPAFCLKTSCVLPKRRVTFCYSDQETKKEDEEIFLERESRASDYLGFRPIHVTG</sequence>
<dbReference type="InterPro" id="IPR013103">
    <property type="entry name" value="RVT_2"/>
</dbReference>
<proteinExistence type="predicted"/>
<evidence type="ECO:0000259" key="1">
    <source>
        <dbReference type="Pfam" id="PF07727"/>
    </source>
</evidence>
<dbReference type="EMBL" id="BKCJ010004376">
    <property type="protein sequence ID" value="GEU60678.1"/>
    <property type="molecule type" value="Genomic_DNA"/>
</dbReference>
<protein>
    <submittedName>
        <fullName evidence="2">Copia protein</fullName>
    </submittedName>
</protein>
<feature type="domain" description="Reverse transcriptase Ty1/copia-type" evidence="1">
    <location>
        <begin position="17"/>
        <end position="138"/>
    </location>
</feature>
<accession>A0A6L2LGC1</accession>
<name>A0A6L2LGC1_TANCI</name>
<organism evidence="2">
    <name type="scientific">Tanacetum cinerariifolium</name>
    <name type="common">Dalmatian daisy</name>
    <name type="synonym">Chrysanthemum cinerariifolium</name>
    <dbReference type="NCBI Taxonomy" id="118510"/>
    <lineage>
        <taxon>Eukaryota</taxon>
        <taxon>Viridiplantae</taxon>
        <taxon>Streptophyta</taxon>
        <taxon>Embryophyta</taxon>
        <taxon>Tracheophyta</taxon>
        <taxon>Spermatophyta</taxon>
        <taxon>Magnoliopsida</taxon>
        <taxon>eudicotyledons</taxon>
        <taxon>Gunneridae</taxon>
        <taxon>Pentapetalae</taxon>
        <taxon>asterids</taxon>
        <taxon>campanulids</taxon>
        <taxon>Asterales</taxon>
        <taxon>Asteraceae</taxon>
        <taxon>Asteroideae</taxon>
        <taxon>Anthemideae</taxon>
        <taxon>Anthemidinae</taxon>
        <taxon>Tanacetum</taxon>
    </lineage>
</organism>